<comment type="function">
    <text evidence="4">Regulates the DNA-binding properties of Runt.</text>
</comment>
<evidence type="ECO:0000313" key="7">
    <source>
        <dbReference type="RefSeq" id="XP_023164717.2"/>
    </source>
</evidence>
<keyword evidence="6" id="KW-1185">Reference proteome</keyword>
<feature type="region of interest" description="Disordered" evidence="5">
    <location>
        <begin position="216"/>
        <end position="253"/>
    </location>
</feature>
<evidence type="ECO:0000256" key="1">
    <source>
        <dbReference type="ARBA" id="ARBA00004123"/>
    </source>
</evidence>
<dbReference type="Pfam" id="PF02312">
    <property type="entry name" value="CBF_beta"/>
    <property type="match status" value="1"/>
</dbReference>
<dbReference type="InterPro" id="IPR003417">
    <property type="entry name" value="CBF_beta"/>
</dbReference>
<dbReference type="PANTHER" id="PTHR10276">
    <property type="entry name" value="CORE-BINDING FACTOR, BETA SUBUNIT"/>
    <property type="match status" value="1"/>
</dbReference>
<evidence type="ECO:0000256" key="3">
    <source>
        <dbReference type="ARBA" id="ARBA00025734"/>
    </source>
</evidence>
<evidence type="ECO:0000256" key="4">
    <source>
        <dbReference type="ARBA" id="ARBA00057581"/>
    </source>
</evidence>
<sequence length="253" mass="29413">MLKRLSVKISKINKNLLLENLLRLNGTPVHSMNLRIELLRDQKMHHHQHQMPPYEAMGLYEQPKPRFIFKMPRVVPNQKSKYESDELFRRLSRESEVRYTGYRGRAVDERRMRFVTDCRKGYAELSFVPTGTNLQLYFNANHNPYAHEQECDFDKERGKVHLRSNFIMNGVCVRFRGWLDLERLDGVACLDFDEGRALQEDAQLAEQIESYNQRMADSKRMYTPPQEPMRRGPGPGPGPGLGPGPVPGPPMGW</sequence>
<name>A0A6J1LGH5_DROHY</name>
<dbReference type="KEGG" id="dhe:111595295"/>
<organism evidence="6 7">
    <name type="scientific">Drosophila hydei</name>
    <name type="common">Fruit fly</name>
    <dbReference type="NCBI Taxonomy" id="7224"/>
    <lineage>
        <taxon>Eukaryota</taxon>
        <taxon>Metazoa</taxon>
        <taxon>Ecdysozoa</taxon>
        <taxon>Arthropoda</taxon>
        <taxon>Hexapoda</taxon>
        <taxon>Insecta</taxon>
        <taxon>Pterygota</taxon>
        <taxon>Neoptera</taxon>
        <taxon>Endopterygota</taxon>
        <taxon>Diptera</taxon>
        <taxon>Brachycera</taxon>
        <taxon>Muscomorpha</taxon>
        <taxon>Ephydroidea</taxon>
        <taxon>Drosophilidae</taxon>
        <taxon>Drosophila</taxon>
    </lineage>
</organism>
<evidence type="ECO:0000256" key="5">
    <source>
        <dbReference type="SAM" id="MobiDB-lite"/>
    </source>
</evidence>
<keyword evidence="2" id="KW-0539">Nucleus</keyword>
<comment type="subcellular location">
    <subcellularLocation>
        <location evidence="1">Nucleus</location>
    </subcellularLocation>
</comment>
<dbReference type="SUPFAM" id="SSF50723">
    <property type="entry name" value="Core binding factor beta, CBF"/>
    <property type="match status" value="1"/>
</dbReference>
<evidence type="ECO:0000313" key="6">
    <source>
        <dbReference type="Proteomes" id="UP000504633"/>
    </source>
</evidence>
<dbReference type="RefSeq" id="XP_023164717.2">
    <property type="nucleotide sequence ID" value="XM_023308949.2"/>
</dbReference>
<dbReference type="Proteomes" id="UP000504633">
    <property type="component" value="Unplaced"/>
</dbReference>
<dbReference type="GO" id="GO:0003713">
    <property type="term" value="F:transcription coactivator activity"/>
    <property type="evidence" value="ECO:0007669"/>
    <property type="project" value="InterPro"/>
</dbReference>
<proteinExistence type="inferred from homology"/>
<dbReference type="InterPro" id="IPR036552">
    <property type="entry name" value="CBF_bsu_sf"/>
</dbReference>
<accession>A0A6J1LGH5</accession>
<dbReference type="Gene3D" id="2.40.250.10">
    <property type="entry name" value="Core binding factor, beta subunit"/>
    <property type="match status" value="1"/>
</dbReference>
<dbReference type="AlphaFoldDB" id="A0A6J1LGH5"/>
<dbReference type="PANTHER" id="PTHR10276:SF3">
    <property type="entry name" value="CORE-BINDING FACTOR SUBUNIT BETA"/>
    <property type="match status" value="1"/>
</dbReference>
<comment type="similarity">
    <text evidence="3">Belongs to the CBF-beta family.</text>
</comment>
<dbReference type="GO" id="GO:0016513">
    <property type="term" value="C:core-binding factor complex"/>
    <property type="evidence" value="ECO:0007669"/>
    <property type="project" value="TreeGrafter"/>
</dbReference>
<dbReference type="FunFam" id="2.40.250.10:FF:000001">
    <property type="entry name" value="Core-binding factor subunit beta"/>
    <property type="match status" value="1"/>
</dbReference>
<dbReference type="GeneID" id="111595295"/>
<reference evidence="7" key="1">
    <citation type="submission" date="2025-08" db="UniProtKB">
        <authorList>
            <consortium name="RefSeq"/>
        </authorList>
    </citation>
    <scope>IDENTIFICATION</scope>
    <source>
        <strain evidence="7">15085-1641.00</strain>
        <tissue evidence="7">Whole body</tissue>
    </source>
</reference>
<dbReference type="GO" id="GO:0035206">
    <property type="term" value="P:regulation of hemocyte proliferation"/>
    <property type="evidence" value="ECO:0007669"/>
    <property type="project" value="UniProtKB-ARBA"/>
</dbReference>
<dbReference type="OMA" id="CTVGQEE"/>
<gene>
    <name evidence="7" type="primary">LOC111595295</name>
</gene>
<evidence type="ECO:0000256" key="2">
    <source>
        <dbReference type="ARBA" id="ARBA00023242"/>
    </source>
</evidence>
<dbReference type="OrthoDB" id="10026505at2759"/>
<dbReference type="GO" id="GO:0006357">
    <property type="term" value="P:regulation of transcription by RNA polymerase II"/>
    <property type="evidence" value="ECO:0007669"/>
    <property type="project" value="TreeGrafter"/>
</dbReference>
<dbReference type="GO" id="GO:0043565">
    <property type="term" value="F:sequence-specific DNA binding"/>
    <property type="evidence" value="ECO:0007669"/>
    <property type="project" value="TreeGrafter"/>
</dbReference>
<feature type="compositionally biased region" description="Pro residues" evidence="5">
    <location>
        <begin position="234"/>
        <end position="253"/>
    </location>
</feature>
<protein>
    <submittedName>
        <fullName evidence="7">Protein brother</fullName>
    </submittedName>
</protein>